<feature type="compositionally biased region" description="Polar residues" evidence="1">
    <location>
        <begin position="23"/>
        <end position="32"/>
    </location>
</feature>
<keyword evidence="3" id="KW-1185">Reference proteome</keyword>
<accession>A0A376B5Y5</accession>
<dbReference type="EMBL" id="UFAJ01000156">
    <property type="protein sequence ID" value="SSD59530.1"/>
    <property type="molecule type" value="Genomic_DNA"/>
</dbReference>
<dbReference type="Pfam" id="PF08568">
    <property type="entry name" value="Kinetochor_Ybp2"/>
    <property type="match status" value="1"/>
</dbReference>
<dbReference type="PANTHER" id="PTHR28020">
    <property type="entry name" value="YAP1-BINDING PROTEIN 1-RELATED"/>
    <property type="match status" value="1"/>
</dbReference>
<dbReference type="VEuPathDB" id="FungiDB:SCODWIG_01291"/>
<reference evidence="3" key="1">
    <citation type="submission" date="2018-06" db="EMBL/GenBank/DDBJ databases">
        <authorList>
            <person name="Guldener U."/>
        </authorList>
    </citation>
    <scope>NUCLEOTIDE SEQUENCE [LARGE SCALE GENOMIC DNA]</scope>
    <source>
        <strain evidence="3">UTAD17</strain>
    </source>
</reference>
<evidence type="ECO:0008006" key="4">
    <source>
        <dbReference type="Google" id="ProtNLM"/>
    </source>
</evidence>
<dbReference type="GO" id="GO:0034599">
    <property type="term" value="P:cellular response to oxidative stress"/>
    <property type="evidence" value="ECO:0007669"/>
    <property type="project" value="InterPro"/>
</dbReference>
<dbReference type="InterPro" id="IPR013877">
    <property type="entry name" value="YAP-bd/ALF4/Glomulin"/>
</dbReference>
<feature type="region of interest" description="Disordered" evidence="1">
    <location>
        <begin position="1"/>
        <end position="53"/>
    </location>
</feature>
<evidence type="ECO:0000256" key="1">
    <source>
        <dbReference type="SAM" id="MobiDB-lite"/>
    </source>
</evidence>
<dbReference type="InterPro" id="IPR040347">
    <property type="entry name" value="YBP1/2"/>
</dbReference>
<evidence type="ECO:0000313" key="3">
    <source>
        <dbReference type="Proteomes" id="UP000262825"/>
    </source>
</evidence>
<name>A0A376B5Y5_9ASCO</name>
<dbReference type="AlphaFoldDB" id="A0A376B5Y5"/>
<dbReference type="PANTHER" id="PTHR28020:SF1">
    <property type="entry name" value="YAP1-BINDING PROTEIN 1-RELATED"/>
    <property type="match status" value="1"/>
</dbReference>
<proteinExistence type="predicted"/>
<dbReference type="Proteomes" id="UP000262825">
    <property type="component" value="Unassembled WGS sequence"/>
</dbReference>
<dbReference type="GO" id="GO:0005737">
    <property type="term" value="C:cytoplasm"/>
    <property type="evidence" value="ECO:0007669"/>
    <property type="project" value="TreeGrafter"/>
</dbReference>
<sequence length="764" mass="87874">MVQDKNSIKKKGQNNDIVVPNVIPSNDNTAKSITKDIPENSDQGTQDEKEQHQEQKQILNIAEICDNLKRAFKEEGTDDPISLITIIDIYTQQLLKTSNETLILQFLDVLQDELIKADDRLLKEIGWDLPKILLQFIRFDYLNVNIQLKFNKPLRIVMRCFNELVLRGNPKELFLTGCELLNNLNFDDEKAEEKKVCMNLDFSKINQVLTRDPAEFTLELKFHILEELVSSTMRKIDNNPFPSKFLAMSTDSLLRFIRNNNSKIQDSFFILRRIYTFIRGYEPPQYHSTTHTAPITDYDEEGENLLQRKLLVNFTTTVFPILFNTHTGQLAWIYYSENISCNQEDIRKARDLEKNPAYHEFITLYERFYQLCNSFDVDIEKEFVNLCCEESKSIYNAIPQTTSSDAISQVIFQLPVAYEFSKLKNERKIPINFDGILLLACYHYHKNDVTSAPPQLNLTNMIYLFLRVTSPGTISPALKNDIVKECVYFFIWYCFKHAASCESLMEELSKISSFILITFFQLLLLDNITPNYTGLLPNAASRMCSLTLLTRFLCLSPNKVSFEFIKDTLLSCPYPEGKVFIISIMKDLMTRKCNVSAVNTTLNIELSNLHLTAANSSAENSDINVDKGISPTLSEKGSACCYIEINDDIMATIHSLTMLCIDTIRKSALTIFDVGTSIGDSNGSDSFKVNLQILLSYLNFYCSVYQKWNSNLLEIVNSEISTFLKTHKKNDDSQYEKYPEIQFIDMANKTLYSFIKIKDKENGK</sequence>
<evidence type="ECO:0000313" key="2">
    <source>
        <dbReference type="EMBL" id="SSD59530.1"/>
    </source>
</evidence>
<organism evidence="2 3">
    <name type="scientific">Saccharomycodes ludwigii</name>
    <dbReference type="NCBI Taxonomy" id="36035"/>
    <lineage>
        <taxon>Eukaryota</taxon>
        <taxon>Fungi</taxon>
        <taxon>Dikarya</taxon>
        <taxon>Ascomycota</taxon>
        <taxon>Saccharomycotina</taxon>
        <taxon>Saccharomycetes</taxon>
        <taxon>Saccharomycodales</taxon>
        <taxon>Saccharomycodaceae</taxon>
        <taxon>Saccharomycodes</taxon>
    </lineage>
</organism>
<protein>
    <recommendedName>
        <fullName evidence="4">YAP1-binding protein 1</fullName>
    </recommendedName>
</protein>
<gene>
    <name evidence="2" type="ORF">SCODWIG_01291</name>
</gene>